<dbReference type="InterPro" id="IPR000184">
    <property type="entry name" value="Bac_surfAg_D15"/>
</dbReference>
<sequence length="410" mass="44137">MGRHLRAARAHSGVRPPAGSRFGRRPCASVVAAFVLLAALSALNGPASRAASRFTDPQDGAFDLSDLLLDHSGVLPVPTLITEPAVGYGLGLGLLYFSMPKKRAADDASGATATGAADSATPTPPNITGVGGFATGTHSWGAGLVHFHTWDDDRIRYLGVVGKVGLHLNYYGLLNQPRAYQLDGLAVVQQVLFRIGNSRWYVGPRYTYFDAQTRFAFATPLPSGIGDFQRDQRVAKGGVVVDYDSRDNIFYPTRGIYAEFEGDLARGGLGSSTNFQEQTARGYQWIPLSSTWVLGLRADTGFSQGNIPFFAQPYVSLRGVSDAKFQDSNQLTGEIELRWNVTPRWSVLGFGGVGKAYGHLHSFSDAPTAFGYGTGFRYLIARKLGVTMGIDVAHGPGQNAFYVQVGSAWR</sequence>
<proteinExistence type="predicted"/>
<evidence type="ECO:0000256" key="2">
    <source>
        <dbReference type="ARBA" id="ARBA00023136"/>
    </source>
</evidence>
<dbReference type="Gene3D" id="2.40.160.50">
    <property type="entry name" value="membrane protein fhac: a member of the omp85/tpsb transporter family"/>
    <property type="match status" value="1"/>
</dbReference>
<accession>A0A1G7PVQ4</accession>
<dbReference type="AlphaFoldDB" id="A0A1G7PVQ4"/>
<evidence type="ECO:0000313" key="5">
    <source>
        <dbReference type="Proteomes" id="UP000199706"/>
    </source>
</evidence>
<reference evidence="4 5" key="1">
    <citation type="submission" date="2016-10" db="EMBL/GenBank/DDBJ databases">
        <authorList>
            <person name="de Groot N.N."/>
        </authorList>
    </citation>
    <scope>NUCLEOTIDE SEQUENCE [LARGE SCALE GENOMIC DNA]</scope>
    <source>
        <strain evidence="4 5">LMG 2247</strain>
    </source>
</reference>
<name>A0A1G7PVQ4_9BURK</name>
<dbReference type="Proteomes" id="UP000199706">
    <property type="component" value="Unassembled WGS sequence"/>
</dbReference>
<dbReference type="Pfam" id="PF01103">
    <property type="entry name" value="Omp85"/>
    <property type="match status" value="1"/>
</dbReference>
<keyword evidence="2" id="KW-0472">Membrane</keyword>
<dbReference type="EMBL" id="FNCJ01000001">
    <property type="protein sequence ID" value="SDF90354.1"/>
    <property type="molecule type" value="Genomic_DNA"/>
</dbReference>
<gene>
    <name evidence="4" type="ORF">SAMN05216466_101478</name>
</gene>
<evidence type="ECO:0000259" key="3">
    <source>
        <dbReference type="Pfam" id="PF01103"/>
    </source>
</evidence>
<evidence type="ECO:0000313" key="4">
    <source>
        <dbReference type="EMBL" id="SDF90354.1"/>
    </source>
</evidence>
<comment type="subcellular location">
    <subcellularLocation>
        <location evidence="1">Membrane</location>
    </subcellularLocation>
</comment>
<protein>
    <submittedName>
        <fullName evidence="4">Surface antigen</fullName>
    </submittedName>
</protein>
<evidence type="ECO:0000256" key="1">
    <source>
        <dbReference type="ARBA" id="ARBA00004370"/>
    </source>
</evidence>
<organism evidence="4 5">
    <name type="scientific">Paraburkholderia phenazinium</name>
    <dbReference type="NCBI Taxonomy" id="60549"/>
    <lineage>
        <taxon>Bacteria</taxon>
        <taxon>Pseudomonadati</taxon>
        <taxon>Pseudomonadota</taxon>
        <taxon>Betaproteobacteria</taxon>
        <taxon>Burkholderiales</taxon>
        <taxon>Burkholderiaceae</taxon>
        <taxon>Paraburkholderia</taxon>
    </lineage>
</organism>
<dbReference type="GO" id="GO:0019867">
    <property type="term" value="C:outer membrane"/>
    <property type="evidence" value="ECO:0007669"/>
    <property type="project" value="InterPro"/>
</dbReference>
<feature type="domain" description="Bacterial surface antigen (D15)" evidence="3">
    <location>
        <begin position="235"/>
        <end position="380"/>
    </location>
</feature>